<dbReference type="GeneID" id="40093161"/>
<evidence type="ECO:0000256" key="1">
    <source>
        <dbReference type="SAM" id="MobiDB-lite"/>
    </source>
</evidence>
<proteinExistence type="predicted"/>
<keyword evidence="3" id="KW-1185">Reference proteome</keyword>
<dbReference type="KEGG" id="vg:40093161"/>
<feature type="region of interest" description="Disordered" evidence="1">
    <location>
        <begin position="1"/>
        <end position="34"/>
    </location>
</feature>
<reference evidence="2 3" key="1">
    <citation type="submission" date="2015-11" db="EMBL/GenBank/DDBJ databases">
        <authorList>
            <person name="Terry K."/>
            <person name="Dunbar D."/>
            <person name="Bradley K.W."/>
            <person name="Asai D.J."/>
            <person name="Bowman C.A."/>
            <person name="Russell D.A."/>
            <person name="Pope W.H."/>
            <person name="Jacobs-Sera D."/>
            <person name="Hendrix R.W."/>
            <person name="Hatfull G.F."/>
        </authorList>
    </citation>
    <scope>NUCLEOTIDE SEQUENCE [LARGE SCALE GENOMIC DNA]</scope>
</reference>
<sequence>MSTQSSRESWPEMEAQTENLDPANAPLDTSPAPNPEVGDVVLYLTKENGIEVPAMVTGKFEYREAVSLKIFYPPNLPEDPIDKEQLLSVPGTVTYLPGIGERGRWRLRD</sequence>
<evidence type="ECO:0000313" key="2">
    <source>
        <dbReference type="EMBL" id="ALY09933.1"/>
    </source>
</evidence>
<accession>A0A0U4B5C9</accession>
<evidence type="ECO:0000313" key="3">
    <source>
        <dbReference type="Proteomes" id="UP000229287"/>
    </source>
</evidence>
<gene>
    <name evidence="2" type="primary">89</name>
    <name evidence="2" type="ORF">PRINCESSTRINA_89</name>
</gene>
<dbReference type="RefSeq" id="YP_009616663.1">
    <property type="nucleotide sequence ID" value="NC_042053.1"/>
</dbReference>
<dbReference type="EMBL" id="KU160660">
    <property type="protein sequence ID" value="ALY09933.1"/>
    <property type="molecule type" value="Genomic_DNA"/>
</dbReference>
<name>A0A0U4B5C9_9CAUD</name>
<dbReference type="Proteomes" id="UP000229287">
    <property type="component" value="Segment"/>
</dbReference>
<organism evidence="2 3">
    <name type="scientific">Arthrobacter phage PrincessTrina</name>
    <dbReference type="NCBI Taxonomy" id="1772328"/>
    <lineage>
        <taxon>Viruses</taxon>
        <taxon>Duplodnaviria</taxon>
        <taxon>Heunggongvirae</taxon>
        <taxon>Uroviricota</taxon>
        <taxon>Caudoviricetes</taxon>
        <taxon>Klausavirus</taxon>
        <taxon>Klausavirus princesstrina</taxon>
    </lineage>
</organism>
<protein>
    <submittedName>
        <fullName evidence="2">Uncharacterized protein</fullName>
    </submittedName>
</protein>